<evidence type="ECO:0000256" key="2">
    <source>
        <dbReference type="SAM" id="MobiDB-lite"/>
    </source>
</evidence>
<feature type="region of interest" description="Disordered" evidence="2">
    <location>
        <begin position="906"/>
        <end position="949"/>
    </location>
</feature>
<name>A0AAD6ZT50_9AGAR</name>
<organism evidence="3 4">
    <name type="scientific">Mycena albidolilacea</name>
    <dbReference type="NCBI Taxonomy" id="1033008"/>
    <lineage>
        <taxon>Eukaryota</taxon>
        <taxon>Fungi</taxon>
        <taxon>Dikarya</taxon>
        <taxon>Basidiomycota</taxon>
        <taxon>Agaricomycotina</taxon>
        <taxon>Agaricomycetes</taxon>
        <taxon>Agaricomycetidae</taxon>
        <taxon>Agaricales</taxon>
        <taxon>Marasmiineae</taxon>
        <taxon>Mycenaceae</taxon>
        <taxon>Mycena</taxon>
    </lineage>
</organism>
<feature type="compositionally biased region" description="Acidic residues" evidence="2">
    <location>
        <begin position="936"/>
        <end position="945"/>
    </location>
</feature>
<keyword evidence="4" id="KW-1185">Reference proteome</keyword>
<dbReference type="InterPro" id="IPR040521">
    <property type="entry name" value="KDZ"/>
</dbReference>
<sequence>MEVEHREGLEHLQTLAEDNDFDPGHLPDAPNMVNMGDILDGSARIEISHAGGEFGSLEEDIEEDSGDDNAEAKARKVEDWRTRWDHKETRNRAFLSQMPEMVSAYMRFCAEPEMSMRPQSAERARQATVEEIYEIEVVDMFDTTSIEVKLDPRGNGVAPVLILEGLMPCTPWSPTVAIKLRVLEAYRVIHVRCPQLAIQSFVKALCDMHGVAYKPYLCQQFSIAYDLYLDIWRRVDERVMNALGRDSSWRMKHTCPACMYTLEGEVKLIFNMLTTMDGNDSLKRVLRREKGTMADAEGGEPTLAKSSERVDNRDAGDGYYISHEKVDRWAKSRLGEMLPMQAGNSGDDNPFADRWKNMINDVTSKMWGIFDETGIFLALCRHEFVLVLADMIRSGELAKYPLAVVKELLDVFGMDLGAGYDVGCHFGATVENSDLGDLAREKNLKCLVGSFHTDTPTTAFASSGSLQCCERFFSRSNGLAKSCRYASRFHRQQEITTYVKHFDSFETYANLSKFLCNNYRQALTILKTEPTLVTWMLQEGIHSCEEFHQWLEEEKTYLLGLKDAPKTNVETLEMEYVQKLVNLSASQAKYSVVAAEVRQARSDDAVYAQGVPKAELARWHTKEKVEKDLESVQELERVLDIVERWTTTSAKWVSTTVEIKKRKYQLALNALELLIVERIFELTKMNQSQTGYKMRKHITKALQARSKAVRNTIDRYNAAASVLDPPMPPLTWDQVVEYAFLADFDILRDTRAEVQSRPWTRPAYRLAMDRYFKILRAKEEIKRLNVEIPRVVTWIRDEDCFLRRMERGLRETEGKSEEEIEADIQMAVKVQLYRQRRGHFDDTHMRSFWALAKKPGFTASLRPGISVERRAAQEALREAREAAREAGAENEMAVDETVVVDAAMSTSRGPEVDEGWEDVDAEEDAEDRRVRASLVEESDDEDEGDEAKAEAVSGLLYRISMLAVDGEEQGSGDEA</sequence>
<dbReference type="EMBL" id="JARIHO010000029">
    <property type="protein sequence ID" value="KAJ7337611.1"/>
    <property type="molecule type" value="Genomic_DNA"/>
</dbReference>
<reference evidence="3" key="1">
    <citation type="submission" date="2023-03" db="EMBL/GenBank/DDBJ databases">
        <title>Massive genome expansion in bonnet fungi (Mycena s.s.) driven by repeated elements and novel gene families across ecological guilds.</title>
        <authorList>
            <consortium name="Lawrence Berkeley National Laboratory"/>
            <person name="Harder C.B."/>
            <person name="Miyauchi S."/>
            <person name="Viragh M."/>
            <person name="Kuo A."/>
            <person name="Thoen E."/>
            <person name="Andreopoulos B."/>
            <person name="Lu D."/>
            <person name="Skrede I."/>
            <person name="Drula E."/>
            <person name="Henrissat B."/>
            <person name="Morin E."/>
            <person name="Kohler A."/>
            <person name="Barry K."/>
            <person name="LaButti K."/>
            <person name="Morin E."/>
            <person name="Salamov A."/>
            <person name="Lipzen A."/>
            <person name="Mereny Z."/>
            <person name="Hegedus B."/>
            <person name="Baldrian P."/>
            <person name="Stursova M."/>
            <person name="Weitz H."/>
            <person name="Taylor A."/>
            <person name="Grigoriev I.V."/>
            <person name="Nagy L.G."/>
            <person name="Martin F."/>
            <person name="Kauserud H."/>
        </authorList>
    </citation>
    <scope>NUCLEOTIDE SEQUENCE</scope>
    <source>
        <strain evidence="3">CBHHK002</strain>
    </source>
</reference>
<comment type="caution">
    <text evidence="3">The sequence shown here is derived from an EMBL/GenBank/DDBJ whole genome shotgun (WGS) entry which is preliminary data.</text>
</comment>
<evidence type="ECO:0000313" key="4">
    <source>
        <dbReference type="Proteomes" id="UP001218218"/>
    </source>
</evidence>
<dbReference type="PANTHER" id="PTHR33096">
    <property type="entry name" value="CXC2 DOMAIN-CONTAINING PROTEIN"/>
    <property type="match status" value="1"/>
</dbReference>
<evidence type="ECO:0000313" key="3">
    <source>
        <dbReference type="EMBL" id="KAJ7337611.1"/>
    </source>
</evidence>
<dbReference type="Pfam" id="PF18758">
    <property type="entry name" value="KDZ"/>
    <property type="match status" value="1"/>
</dbReference>
<dbReference type="AlphaFoldDB" id="A0AAD6ZT50"/>
<gene>
    <name evidence="3" type="ORF">DFH08DRAFT_812934</name>
</gene>
<feature type="compositionally biased region" description="Acidic residues" evidence="2">
    <location>
        <begin position="912"/>
        <end position="925"/>
    </location>
</feature>
<dbReference type="PANTHER" id="PTHR33096:SF1">
    <property type="entry name" value="CXC1-LIKE CYSTEINE CLUSTER ASSOCIATED WITH KDZ TRANSPOSASES DOMAIN-CONTAINING PROTEIN"/>
    <property type="match status" value="1"/>
</dbReference>
<proteinExistence type="predicted"/>
<evidence type="ECO:0000256" key="1">
    <source>
        <dbReference type="SAM" id="Coils"/>
    </source>
</evidence>
<keyword evidence="1" id="KW-0175">Coiled coil</keyword>
<protein>
    <submittedName>
        <fullName evidence="3">Uncharacterized protein</fullName>
    </submittedName>
</protein>
<dbReference type="Proteomes" id="UP001218218">
    <property type="component" value="Unassembled WGS sequence"/>
</dbReference>
<accession>A0AAD6ZT50</accession>
<feature type="coiled-coil region" evidence="1">
    <location>
        <begin position="865"/>
        <end position="896"/>
    </location>
</feature>